<reference evidence="4" key="1">
    <citation type="submission" date="2011-07" db="EMBL/GenBank/DDBJ databases">
        <authorList>
            <consortium name="Caenorhabditis brenneri Sequencing and Analysis Consortium"/>
            <person name="Wilson R.K."/>
        </authorList>
    </citation>
    <scope>NUCLEOTIDE SEQUENCE [LARGE SCALE GENOMIC DNA]</scope>
    <source>
        <strain evidence="4">PB2801</strain>
    </source>
</reference>
<dbReference type="Proteomes" id="UP000008068">
    <property type="component" value="Unassembled WGS sequence"/>
</dbReference>
<protein>
    <submittedName>
        <fullName evidence="3">Uncharacterized protein</fullName>
    </submittedName>
</protein>
<dbReference type="STRING" id="135651.G0MZX9"/>
<name>G0MZX9_CAEBE</name>
<keyword evidence="1" id="KW-0175">Coiled coil</keyword>
<dbReference type="InParanoid" id="G0MZX9"/>
<gene>
    <name evidence="3" type="ORF">CAEBREN_11223</name>
</gene>
<accession>G0MZX9</accession>
<dbReference type="OrthoDB" id="5834495at2759"/>
<feature type="region of interest" description="Disordered" evidence="2">
    <location>
        <begin position="669"/>
        <end position="693"/>
    </location>
</feature>
<feature type="coiled-coil region" evidence="1">
    <location>
        <begin position="990"/>
        <end position="1024"/>
    </location>
</feature>
<proteinExistence type="predicted"/>
<feature type="compositionally biased region" description="Polar residues" evidence="2">
    <location>
        <begin position="472"/>
        <end position="483"/>
    </location>
</feature>
<dbReference type="FunCoup" id="G0MZX9">
    <property type="interactions" value="206"/>
</dbReference>
<dbReference type="HOGENOM" id="CLU_296876_0_0_1"/>
<evidence type="ECO:0000256" key="2">
    <source>
        <dbReference type="SAM" id="MobiDB-lite"/>
    </source>
</evidence>
<dbReference type="EMBL" id="GL379823">
    <property type="protein sequence ID" value="EGT48602.1"/>
    <property type="molecule type" value="Genomic_DNA"/>
</dbReference>
<feature type="region of interest" description="Disordered" evidence="2">
    <location>
        <begin position="434"/>
        <end position="483"/>
    </location>
</feature>
<dbReference type="eggNOG" id="ENOG502TGNI">
    <property type="taxonomic scope" value="Eukaryota"/>
</dbReference>
<organism evidence="4">
    <name type="scientific">Caenorhabditis brenneri</name>
    <name type="common">Nematode worm</name>
    <dbReference type="NCBI Taxonomy" id="135651"/>
    <lineage>
        <taxon>Eukaryota</taxon>
        <taxon>Metazoa</taxon>
        <taxon>Ecdysozoa</taxon>
        <taxon>Nematoda</taxon>
        <taxon>Chromadorea</taxon>
        <taxon>Rhabditida</taxon>
        <taxon>Rhabditina</taxon>
        <taxon>Rhabditomorpha</taxon>
        <taxon>Rhabditoidea</taxon>
        <taxon>Rhabditidae</taxon>
        <taxon>Peloderinae</taxon>
        <taxon>Caenorhabditis</taxon>
    </lineage>
</organism>
<sequence length="1036" mass="116926">MENKKGRRNSILKTRVTVDVLSETVDNNVPAGPAQNRRVSFHNMKQIQEYDRHHGQMIEGTPIKEKITDTLGSDGILTPRGGNMDITNVLEHNSTFQVFNNGAADMSLETTIAGGEEENRHDQTARPFNVTRDKTVYYEEVVETTKTTKTKITKICGSLGAAPGSSDDTMALFNQSNMEDVDMSMDRPANDTMALFNQTNSDEIDMDMSQSATFAVPRMPRQQNKTLNQTMLMDLEEEEGQTKKANETMNLFNVSNLDNTDMDISNPAQNSILQAPNDTISMFRSPARKKQVFQDQEPEEIGSEAMDISQAPATPSHVTKNATLAMFEDDDNMDITQNTTIIKETTVEKTNESCHMDISSVTVTLANPDVQSKTMALFESGASPVSEKMAVPTAISLPKDQEQTADATLKMFQSPARKTGEEVKLPMSTQKTMVFDESMDVEQSTIHVESPKYPAPEEPESSESAESPESSQIQDSESTFQQSLHEHSVMLEQSVLEEERAAVLQNSMMEVLPSDEQEEEQLVDVGEIQKTSSFVRREEAMEQDSMDVSMDISHQKTPQRSVHRPKSVQDAATIQNMTSANPVEEEERKDESMVKTMQISTDTTDVTHTIQEEEEETLKNKTSAHPDERTEELQQTVQMFTSTLQVDSTELGEDVTIQMAIEESTIHVAPQNQSQISQSSFSESYSIRNTSRRRRSLLRDTLVRESPRRVALENSMHISMHMPNHHGKVDGRLTALAEYRQNKSLLNASQDQMMNESGSNLTMATGAAASPGNGTRDIFAMNTSIRSPRNVTINKSINLNTPRVPSPISMDKSVVVPPESPFQTMPIYDPAVVNVLYLTADDGTAHPEAADFQKALMVEKQGLEKIQESDEEGVIQNSNLPKQDVRDVMLLAREEAEIQFLELRLKFAMEHSQKQTRCIEQLTSENSKMAEQVRDAQNLPEIKKEIEKLKIEKTRYTKTEVHQIRRDYMYWRKKMFDAQMAALEHNYEVALAIADQRAELRMEVEELEERATQIEEKNRQERRELVDQILKIMEEW</sequence>
<evidence type="ECO:0000256" key="1">
    <source>
        <dbReference type="SAM" id="Coils"/>
    </source>
</evidence>
<evidence type="ECO:0000313" key="4">
    <source>
        <dbReference type="Proteomes" id="UP000008068"/>
    </source>
</evidence>
<evidence type="ECO:0000313" key="3">
    <source>
        <dbReference type="EMBL" id="EGT48602.1"/>
    </source>
</evidence>
<feature type="compositionally biased region" description="Low complexity" evidence="2">
    <location>
        <begin position="671"/>
        <end position="686"/>
    </location>
</feature>
<dbReference type="AlphaFoldDB" id="G0MZX9"/>
<feature type="coiled-coil region" evidence="1">
    <location>
        <begin position="891"/>
        <end position="959"/>
    </location>
</feature>
<keyword evidence="4" id="KW-1185">Reference proteome</keyword>